<keyword evidence="1" id="KW-0862">Zinc</keyword>
<keyword evidence="5" id="KW-1185">Reference proteome</keyword>
<dbReference type="PROSITE" id="PS50158">
    <property type="entry name" value="ZF_CCHC"/>
    <property type="match status" value="1"/>
</dbReference>
<dbReference type="AlphaFoldDB" id="A0AA88SZA8"/>
<name>A0AA88SZA8_CHASR</name>
<accession>A0AA88SZA8</accession>
<keyword evidence="1" id="KW-0479">Metal-binding</keyword>
<dbReference type="GO" id="GO:0003676">
    <property type="term" value="F:nucleic acid binding"/>
    <property type="evidence" value="ECO:0007669"/>
    <property type="project" value="InterPro"/>
</dbReference>
<dbReference type="EMBL" id="JAUPFM010000006">
    <property type="protein sequence ID" value="KAK2848570.1"/>
    <property type="molecule type" value="Genomic_DNA"/>
</dbReference>
<dbReference type="Proteomes" id="UP001187415">
    <property type="component" value="Unassembled WGS sequence"/>
</dbReference>
<organism evidence="4 5">
    <name type="scientific">Channa striata</name>
    <name type="common">Snakehead murrel</name>
    <name type="synonym">Ophicephalus striatus</name>
    <dbReference type="NCBI Taxonomy" id="64152"/>
    <lineage>
        <taxon>Eukaryota</taxon>
        <taxon>Metazoa</taxon>
        <taxon>Chordata</taxon>
        <taxon>Craniata</taxon>
        <taxon>Vertebrata</taxon>
        <taxon>Euteleostomi</taxon>
        <taxon>Actinopterygii</taxon>
        <taxon>Neopterygii</taxon>
        <taxon>Teleostei</taxon>
        <taxon>Neoteleostei</taxon>
        <taxon>Acanthomorphata</taxon>
        <taxon>Anabantaria</taxon>
        <taxon>Anabantiformes</taxon>
        <taxon>Channoidei</taxon>
        <taxon>Channidae</taxon>
        <taxon>Channa</taxon>
    </lineage>
</organism>
<dbReference type="InterPro" id="IPR001878">
    <property type="entry name" value="Znf_CCHC"/>
</dbReference>
<evidence type="ECO:0000313" key="4">
    <source>
        <dbReference type="EMBL" id="KAK2848570.1"/>
    </source>
</evidence>
<feature type="domain" description="CCHC-type" evidence="3">
    <location>
        <begin position="416"/>
        <end position="430"/>
    </location>
</feature>
<proteinExistence type="predicted"/>
<dbReference type="GO" id="GO:0008270">
    <property type="term" value="F:zinc ion binding"/>
    <property type="evidence" value="ECO:0007669"/>
    <property type="project" value="UniProtKB-KW"/>
</dbReference>
<sequence>MSVGRGRGVLMCTPLSKSTHGEEILTHSIQCPEKARAVGLKDDVVRLLPFSPVMSPVSLSQQCLAQSDDKTFPSQITELARQIGAEIGDSIRTSLLQNVAQSPVVIPDQGQHVTHSEQRGTTVIDASKLNLVLRSKVNAPPYFRGDSSDKHSISEWEGLMHSYLSKLNLSGTRGIEEVINRLMGKGRDIIKIWLRSNPDVNDVNIVFAVLRRHFGELVQSDLPLADLYAVRPFAGEGPLDYWIRLNRAAELAEQSLVSRGEPAADLGRQAVIIFVRNCPDKELALIFKTRSPREWSAREVQEHLDNLERVQTVCGFPVSVQKQTATGSCQEGMISGFRVDGPYKHDVTTTPDQTTVTDDKSSMDKLLSLLERNLSCNAQGVRSQPQRKSHGRTQGCRVCNSPDHSTNAHCRMDRLCFKCYSPGHISAHCRVPPSTQSQSGAPDAQNQGN</sequence>
<gene>
    <name evidence="4" type="ORF">Q5P01_008404</name>
</gene>
<evidence type="ECO:0000256" key="2">
    <source>
        <dbReference type="SAM" id="MobiDB-lite"/>
    </source>
</evidence>
<evidence type="ECO:0000256" key="1">
    <source>
        <dbReference type="PROSITE-ProRule" id="PRU00047"/>
    </source>
</evidence>
<evidence type="ECO:0000259" key="3">
    <source>
        <dbReference type="PROSITE" id="PS50158"/>
    </source>
</evidence>
<reference evidence="4" key="1">
    <citation type="submission" date="2023-07" db="EMBL/GenBank/DDBJ databases">
        <title>Chromosome-level Genome Assembly of Striped Snakehead (Channa striata).</title>
        <authorList>
            <person name="Liu H."/>
        </authorList>
    </citation>
    <scope>NUCLEOTIDE SEQUENCE</scope>
    <source>
        <strain evidence="4">Gz</strain>
        <tissue evidence="4">Muscle</tissue>
    </source>
</reference>
<comment type="caution">
    <text evidence="4">The sequence shown here is derived from an EMBL/GenBank/DDBJ whole genome shotgun (WGS) entry which is preliminary data.</text>
</comment>
<evidence type="ECO:0000313" key="5">
    <source>
        <dbReference type="Proteomes" id="UP001187415"/>
    </source>
</evidence>
<keyword evidence="1" id="KW-0863">Zinc-finger</keyword>
<protein>
    <recommendedName>
        <fullName evidence="3">CCHC-type domain-containing protein</fullName>
    </recommendedName>
</protein>
<feature type="compositionally biased region" description="Polar residues" evidence="2">
    <location>
        <begin position="433"/>
        <end position="449"/>
    </location>
</feature>
<feature type="region of interest" description="Disordered" evidence="2">
    <location>
        <begin position="430"/>
        <end position="449"/>
    </location>
</feature>